<protein>
    <recommendedName>
        <fullName evidence="5">Fimbrial assembly family protein</fullName>
    </recommendedName>
</protein>
<keyword evidence="2" id="KW-1133">Transmembrane helix</keyword>
<feature type="coiled-coil region" evidence="1">
    <location>
        <begin position="40"/>
        <end position="94"/>
    </location>
</feature>
<keyword evidence="1" id="KW-0175">Coiled coil</keyword>
<dbReference type="KEGG" id="dte:Dester_0382"/>
<sequence>MLRFNFAEEKKSILAKYFHPDIVFTIFLLLSVLSIEQYWERSINTELVKTKDEIRKLELEKSKLKNIEKKEKELAEYRKELQKKLTVVKELERKRHVPSFLYFFGNKKYVSGIWLSSLSYQDNSINLTGNSKNLKNLYTFLKELDKNLGTVTFKNANLETIEFKNLHKQINYYKFQVNLELRNGIPH</sequence>
<dbReference type="eggNOG" id="COG3166">
    <property type="taxonomic scope" value="Bacteria"/>
</dbReference>
<organism evidence="3 4">
    <name type="scientific">Desulfurobacterium thermolithotrophum (strain DSM 11699 / BSA)</name>
    <dbReference type="NCBI Taxonomy" id="868864"/>
    <lineage>
        <taxon>Bacteria</taxon>
        <taxon>Pseudomonadati</taxon>
        <taxon>Aquificota</taxon>
        <taxon>Aquificia</taxon>
        <taxon>Desulfurobacteriales</taxon>
        <taxon>Desulfurobacteriaceae</taxon>
        <taxon>Desulfurobacterium</taxon>
    </lineage>
</organism>
<dbReference type="Proteomes" id="UP000007102">
    <property type="component" value="Chromosome"/>
</dbReference>
<dbReference type="HOGENOM" id="CLU_1445521_0_0_0"/>
<proteinExistence type="predicted"/>
<reference evidence="4" key="2">
    <citation type="submission" date="2011-02" db="EMBL/GenBank/DDBJ databases">
        <title>The complete genome of Desulfurobacterium thermolithotrophum DSM 11699.</title>
        <authorList>
            <consortium name="US DOE Joint Genome Institute (JGI-PGF)"/>
            <person name="Lucas S."/>
            <person name="Copeland A."/>
            <person name="Lapidus A."/>
            <person name="Bruce D."/>
            <person name="Goodwin L."/>
            <person name="Pitluck S."/>
            <person name="Kyrpides N."/>
            <person name="Mavromatis K."/>
            <person name="Pagani I."/>
            <person name="Ivanova N."/>
            <person name="Mikhailova N."/>
            <person name="Daligault H."/>
            <person name="Detter J.C."/>
            <person name="Tapia R."/>
            <person name="Han C."/>
            <person name="Land M."/>
            <person name="Hauser L."/>
            <person name="Markowitz V."/>
            <person name="Cheng J.-F."/>
            <person name="Hugenholtz P."/>
            <person name="Woyke T."/>
            <person name="Wu D."/>
            <person name="Spring S."/>
            <person name="Brambilla E."/>
            <person name="Klenk H.-P."/>
            <person name="Eisen J.A."/>
        </authorList>
    </citation>
    <scope>NUCLEOTIDE SEQUENCE [LARGE SCALE GENOMIC DNA]</scope>
    <source>
        <strain evidence="4">DSM 11699 / BSA</strain>
    </source>
</reference>
<evidence type="ECO:0008006" key="5">
    <source>
        <dbReference type="Google" id="ProtNLM"/>
    </source>
</evidence>
<dbReference type="OrthoDB" id="13865at2"/>
<keyword evidence="2" id="KW-0812">Transmembrane</keyword>
<evidence type="ECO:0000313" key="3">
    <source>
        <dbReference type="EMBL" id="ADY73037.1"/>
    </source>
</evidence>
<dbReference type="STRING" id="868864.Dester_0382"/>
<dbReference type="RefSeq" id="WP_013637995.1">
    <property type="nucleotide sequence ID" value="NC_015185.1"/>
</dbReference>
<keyword evidence="4" id="KW-1185">Reference proteome</keyword>
<evidence type="ECO:0000256" key="1">
    <source>
        <dbReference type="SAM" id="Coils"/>
    </source>
</evidence>
<gene>
    <name evidence="3" type="ordered locus">Dester_0382</name>
</gene>
<evidence type="ECO:0000313" key="4">
    <source>
        <dbReference type="Proteomes" id="UP000007102"/>
    </source>
</evidence>
<dbReference type="EMBL" id="CP002543">
    <property type="protein sequence ID" value="ADY73037.1"/>
    <property type="molecule type" value="Genomic_DNA"/>
</dbReference>
<dbReference type="InterPro" id="IPR007813">
    <property type="entry name" value="PilN"/>
</dbReference>
<dbReference type="AlphaFoldDB" id="F0S2G5"/>
<reference evidence="3 4" key="1">
    <citation type="journal article" date="2011" name="Stand. Genomic Sci.">
        <title>Complete genome sequence of the thermophilic sulfur-reducer Desulfurobacterium thermolithotrophum type strain (BSA(T)) from a deep-sea hydrothermal vent.</title>
        <authorList>
            <person name="Goker M."/>
            <person name="Daligault H."/>
            <person name="Mwirichia R."/>
            <person name="Lapidus A."/>
            <person name="Lucas S."/>
            <person name="Deshpande S."/>
            <person name="Pagani I."/>
            <person name="Tapia R."/>
            <person name="Cheng J.F."/>
            <person name="Goodwin L."/>
            <person name="Pitluck S."/>
            <person name="Liolios K."/>
            <person name="Ivanova N."/>
            <person name="Mavromatis K."/>
            <person name="Mikhailova N."/>
            <person name="Pati A."/>
            <person name="Chen A."/>
            <person name="Palaniappan K."/>
            <person name="Han C."/>
            <person name="Land M."/>
            <person name="Hauser L."/>
            <person name="Pan C."/>
            <person name="Brambilla E.M."/>
            <person name="Rohde M."/>
            <person name="Spring S."/>
            <person name="Sikorski J."/>
            <person name="Wirth R."/>
            <person name="Detter J.C."/>
            <person name="Woyke T."/>
            <person name="Bristow J."/>
            <person name="Eisen J.A."/>
            <person name="Markowitz V."/>
            <person name="Hugenholtz P."/>
            <person name="Kyrpides N.C."/>
            <person name="Klenk H.P."/>
        </authorList>
    </citation>
    <scope>NUCLEOTIDE SEQUENCE [LARGE SCALE GENOMIC DNA]</scope>
    <source>
        <strain evidence="4">DSM 11699 / BSA</strain>
    </source>
</reference>
<accession>F0S2G5</accession>
<name>F0S2G5_DESTD</name>
<dbReference type="InParanoid" id="F0S2G5"/>
<keyword evidence="2" id="KW-0472">Membrane</keyword>
<evidence type="ECO:0000256" key="2">
    <source>
        <dbReference type="SAM" id="Phobius"/>
    </source>
</evidence>
<dbReference type="Pfam" id="PF05137">
    <property type="entry name" value="PilN"/>
    <property type="match status" value="1"/>
</dbReference>
<feature type="transmembrane region" description="Helical" evidence="2">
    <location>
        <begin position="21"/>
        <end position="39"/>
    </location>
</feature>